<proteinExistence type="inferred from homology"/>
<dbReference type="InterPro" id="IPR028081">
    <property type="entry name" value="Leu-bd"/>
</dbReference>
<accession>A0A286H6D4</accession>
<feature type="domain" description="Leucine-binding protein" evidence="3">
    <location>
        <begin position="23"/>
        <end position="314"/>
    </location>
</feature>
<protein>
    <submittedName>
        <fullName evidence="4">ABC-type branched-chain amino acid transport system, substrate-binding protein</fullName>
    </submittedName>
</protein>
<organism evidence="4 5">
    <name type="scientific">Blastococcus haudaquaticus</name>
    <dbReference type="NCBI Taxonomy" id="1938745"/>
    <lineage>
        <taxon>Bacteria</taxon>
        <taxon>Bacillati</taxon>
        <taxon>Actinomycetota</taxon>
        <taxon>Actinomycetes</taxon>
        <taxon>Geodermatophilales</taxon>
        <taxon>Geodermatophilaceae</taxon>
        <taxon>Blastococcus</taxon>
    </lineage>
</organism>
<keyword evidence="2" id="KW-0732">Signal</keyword>
<evidence type="ECO:0000313" key="4">
    <source>
        <dbReference type="EMBL" id="SOE03036.1"/>
    </source>
</evidence>
<dbReference type="SUPFAM" id="SSF53822">
    <property type="entry name" value="Periplasmic binding protein-like I"/>
    <property type="match status" value="1"/>
</dbReference>
<dbReference type="PANTHER" id="PTHR47628">
    <property type="match status" value="1"/>
</dbReference>
<dbReference type="AlphaFoldDB" id="A0A286H6D4"/>
<dbReference type="Pfam" id="PF13458">
    <property type="entry name" value="Peripla_BP_6"/>
    <property type="match status" value="1"/>
</dbReference>
<comment type="similarity">
    <text evidence="1">Belongs to the leucine-binding protein family.</text>
</comment>
<evidence type="ECO:0000256" key="2">
    <source>
        <dbReference type="ARBA" id="ARBA00022729"/>
    </source>
</evidence>
<dbReference type="OrthoDB" id="7337537at2"/>
<keyword evidence="5" id="KW-1185">Reference proteome</keyword>
<name>A0A286H6D4_9ACTN</name>
<evidence type="ECO:0000313" key="5">
    <source>
        <dbReference type="Proteomes" id="UP000219482"/>
    </source>
</evidence>
<dbReference type="EMBL" id="OCNK01000005">
    <property type="protein sequence ID" value="SOE03036.1"/>
    <property type="molecule type" value="Genomic_DNA"/>
</dbReference>
<gene>
    <name evidence="4" type="ORF">SAMN06272739_3967</name>
</gene>
<dbReference type="InterPro" id="IPR028082">
    <property type="entry name" value="Peripla_BP_I"/>
</dbReference>
<dbReference type="PANTHER" id="PTHR47628:SF1">
    <property type="entry name" value="ALIPHATIC AMIDASE EXPRESSION-REGULATING PROTEIN"/>
    <property type="match status" value="1"/>
</dbReference>
<evidence type="ECO:0000259" key="3">
    <source>
        <dbReference type="Pfam" id="PF13458"/>
    </source>
</evidence>
<dbReference type="Proteomes" id="UP000219482">
    <property type="component" value="Unassembled WGS sequence"/>
</dbReference>
<dbReference type="RefSeq" id="WP_097185637.1">
    <property type="nucleotide sequence ID" value="NZ_OCNK01000005.1"/>
</dbReference>
<sequence length="347" mass="36398">MPSQPGLLDPWEVLLSGPRPDVVRVGLAVPLSGPLAMTAPSALDLAGLAADEVNAAGGVGGRPVELVAVDSGRAPDVVAAEAAMLSRAGVFELLVGFHTSDVHRALENALPPDVRYVYTPPHEGGRHRPGVVRIGASPLEQHAGAVAWLVRNRRARRWALVGTDYVWPRAVHRAAHRVLAETGGYVAAEALVPFGPGDVGPLLDLVTRSRADAVLLSLVGRDLVAFNREFTRAGLDRRVVRLSGALEENGLYALGGDVTGSLFACMPSYAAADDGADEGQLALEERHARRSGPGAPVVCAYARGVYDGVRRAAALADGRPGRARRASPRLARADGLAFRELTGTSRG</sequence>
<reference evidence="5" key="1">
    <citation type="submission" date="2017-09" db="EMBL/GenBank/DDBJ databases">
        <authorList>
            <person name="Varghese N."/>
            <person name="Submissions S."/>
        </authorList>
    </citation>
    <scope>NUCLEOTIDE SEQUENCE [LARGE SCALE GENOMIC DNA]</scope>
    <source>
        <strain evidence="5">DSM 44270</strain>
    </source>
</reference>
<evidence type="ECO:0000256" key="1">
    <source>
        <dbReference type="ARBA" id="ARBA00010062"/>
    </source>
</evidence>
<dbReference type="Gene3D" id="3.40.50.2300">
    <property type="match status" value="2"/>
</dbReference>